<proteinExistence type="inferred from homology"/>
<sequence length="257" mass="27406">MSDKLKGKVAIITGAAGDLGKAVAEVFLKEGAKVALVDRDQQALHNCENSLTHIGEVFGVVADVTSENEVASYVDKVIKKWGRIDIFVNNAGILGKVAPLIEQTVEDFDAILNVNVKGVFLGLKKVMPVMIQQKCGSIINTSSVSGLMGSSGNSLYAATKHAVVGLTKTAALEAGYHSVRVNSIHPAPLDSTMMRKNEEGINSENPSEVRKVISSRIPLGRYGEMSEVAKLILFLASDDSQFITGSQYRIDGGMGAR</sequence>
<dbReference type="RefSeq" id="WP_065528036.1">
    <property type="nucleotide sequence ID" value="NZ_CP016537.2"/>
</dbReference>
<dbReference type="GO" id="GO:0008206">
    <property type="term" value="P:bile acid metabolic process"/>
    <property type="evidence" value="ECO:0007669"/>
    <property type="project" value="UniProtKB-ARBA"/>
</dbReference>
<evidence type="ECO:0000256" key="1">
    <source>
        <dbReference type="ARBA" id="ARBA00006484"/>
    </source>
</evidence>
<organism evidence="3 4">
    <name type="scientific">Planococcus halocryophilus</name>
    <dbReference type="NCBI Taxonomy" id="1215089"/>
    <lineage>
        <taxon>Bacteria</taxon>
        <taxon>Bacillati</taxon>
        <taxon>Bacillota</taxon>
        <taxon>Bacilli</taxon>
        <taxon>Bacillales</taxon>
        <taxon>Caryophanaceae</taxon>
        <taxon>Planococcus</taxon>
    </lineage>
</organism>
<dbReference type="Pfam" id="PF13561">
    <property type="entry name" value="adh_short_C2"/>
    <property type="match status" value="1"/>
</dbReference>
<dbReference type="CDD" id="cd05233">
    <property type="entry name" value="SDR_c"/>
    <property type="match status" value="1"/>
</dbReference>
<dbReference type="FunFam" id="3.40.50.720:FF:000084">
    <property type="entry name" value="Short-chain dehydrogenase reductase"/>
    <property type="match status" value="1"/>
</dbReference>
<dbReference type="GO" id="GO:0016491">
    <property type="term" value="F:oxidoreductase activity"/>
    <property type="evidence" value="ECO:0007669"/>
    <property type="project" value="UniProtKB-KW"/>
</dbReference>
<dbReference type="AlphaFoldDB" id="A0A1C7DPK2"/>
<dbReference type="SUPFAM" id="SSF51735">
    <property type="entry name" value="NAD(P)-binding Rossmann-fold domains"/>
    <property type="match status" value="1"/>
</dbReference>
<dbReference type="PROSITE" id="PS00061">
    <property type="entry name" value="ADH_SHORT"/>
    <property type="match status" value="1"/>
</dbReference>
<dbReference type="InterPro" id="IPR002347">
    <property type="entry name" value="SDR_fam"/>
</dbReference>
<evidence type="ECO:0000313" key="4">
    <source>
        <dbReference type="Proteomes" id="UP000092687"/>
    </source>
</evidence>
<dbReference type="InterPro" id="IPR036291">
    <property type="entry name" value="NAD(P)-bd_dom_sf"/>
</dbReference>
<accession>A0A1C7DPK2</accession>
<keyword evidence="4" id="KW-1185">Reference proteome</keyword>
<protein>
    <submittedName>
        <fullName evidence="3">Oxidoreductase</fullName>
    </submittedName>
</protein>
<dbReference type="PANTHER" id="PTHR24321">
    <property type="entry name" value="DEHYDROGENASES, SHORT CHAIN"/>
    <property type="match status" value="1"/>
</dbReference>
<dbReference type="PRINTS" id="PR00081">
    <property type="entry name" value="GDHRDH"/>
</dbReference>
<evidence type="ECO:0000256" key="2">
    <source>
        <dbReference type="ARBA" id="ARBA00023002"/>
    </source>
</evidence>
<dbReference type="PANTHER" id="PTHR24321:SF8">
    <property type="entry name" value="ESTRADIOL 17-BETA-DEHYDROGENASE 8-RELATED"/>
    <property type="match status" value="1"/>
</dbReference>
<gene>
    <name evidence="3" type="ORF">BBI08_05290</name>
</gene>
<keyword evidence="2" id="KW-0560">Oxidoreductase</keyword>
<dbReference type="OrthoDB" id="306388at2"/>
<reference evidence="3" key="1">
    <citation type="submission" date="2016-10" db="EMBL/GenBank/DDBJ databases">
        <authorList>
            <person name="de Groot N.N."/>
        </authorList>
    </citation>
    <scope>NUCLEOTIDE SEQUENCE</scope>
    <source>
        <strain evidence="3">DSM 24743</strain>
    </source>
</reference>
<dbReference type="PRINTS" id="PR00080">
    <property type="entry name" value="SDRFAMILY"/>
</dbReference>
<name>A0A1C7DPK2_9BACL</name>
<dbReference type="NCBIfam" id="NF005559">
    <property type="entry name" value="PRK07231.1"/>
    <property type="match status" value="1"/>
</dbReference>
<dbReference type="EMBL" id="CP016537">
    <property type="protein sequence ID" value="ANU13288.1"/>
    <property type="molecule type" value="Genomic_DNA"/>
</dbReference>
<dbReference type="Proteomes" id="UP000092687">
    <property type="component" value="Chromosome"/>
</dbReference>
<dbReference type="KEGG" id="phc:BBI08_05290"/>
<evidence type="ECO:0000313" key="3">
    <source>
        <dbReference type="EMBL" id="ANU13288.1"/>
    </source>
</evidence>
<dbReference type="InterPro" id="IPR020904">
    <property type="entry name" value="Sc_DH/Rdtase_CS"/>
</dbReference>
<dbReference type="Gene3D" id="3.40.50.720">
    <property type="entry name" value="NAD(P)-binding Rossmann-like Domain"/>
    <property type="match status" value="1"/>
</dbReference>
<comment type="similarity">
    <text evidence="1">Belongs to the short-chain dehydrogenases/reductases (SDR) family.</text>
</comment>
<dbReference type="STRING" id="1215089.BBI08_05290"/>